<evidence type="ECO:0000259" key="11">
    <source>
        <dbReference type="PROSITE" id="PS50011"/>
    </source>
</evidence>
<evidence type="ECO:0000256" key="5">
    <source>
        <dbReference type="ARBA" id="ARBA00022777"/>
    </source>
</evidence>
<evidence type="ECO:0000256" key="8">
    <source>
        <dbReference type="ARBA" id="ARBA00048679"/>
    </source>
</evidence>
<keyword evidence="13" id="KW-1185">Reference proteome</keyword>
<evidence type="ECO:0000313" key="13">
    <source>
        <dbReference type="Proteomes" id="UP001217089"/>
    </source>
</evidence>
<evidence type="ECO:0000313" key="12">
    <source>
        <dbReference type="EMBL" id="KAJ8312720.1"/>
    </source>
</evidence>
<keyword evidence="2" id="KW-0723">Serine/threonine-protein kinase</keyword>
<sequence length="1094" mass="122834">MDNYHVLEIIGEGSFGKVYKGRKKFTGQVVALKFIPKVGKPEKELRNLRREIDIMRGLHHDNIIEMLDSFETDKEVAVVTDYAEGELFQILEDDGSLPEEQVQHIACQLISALYYLHSHRILHRDMKPQNILLGKGGIVKLCDFGFARAMSFNTLVLTSIKGTPLYMSPELVEEKPYDHTADLWALGCILYELFTGTPPFYTNSIFQLVSLIIKDPVKWPKNMSPVFKDFLQGLLTKNPKSRLSWPELLTHPFISDGVNVSEEDTKLPSPFTQPLTASMIMKKEQQAKEKAHPPGTSKILAKARRKAMEEEKKKEGDTQKGGAKDPNSKEAWGPAKKNTTNQNNGGGNQNNTATVTEETQQQQQNQEEDRPPTEQWQNTGTSKQGEHLIIENISPTPRPDRISKDYEKEYPSIEVEGRRTVRKSPDAKKEKKKNIENVKLDAEEVDSDDEWQGLIDATDQEADSDVALKLLKDSKFHSKLKTRLQTSHAQVLDGMLEGAARLKTVLRVVTNLVTLKCEVDLIIKFVKAMNLPQIPLKLLTEILDKASVRQQPWSQQILIDLVIILNAYFACEISWTDNLEKDIIQEYYDAILQFMSLLPKVMCYQSDDDLRLREQSTLCAMYTCEVMERNKMGLATQYFTTLASKHTAAIDIILECTKGDPLVLKKLTDIAEGNTEAAAERMEMLINICTTTLAAMVNIPLSVDEGADGRRKIAHYLGEKMSTKGEELLTDEFLILMRHPGHCSNVLKVVYMCCQVSSSFCSYMSTRAQHMDSLMGILMGKVDVQDMEVNSVIEMVIHIFSTIVIQLQAMPSVLTESAALMVSIFLESTIASHTAAAALLFSQMVYCGVAVEVQPEEMLQACLSVFTDLQQICVRCPFDYGVMDGLMLLLCEMLTQSEGPVAQLYIETGIWSTLWHRVAQALQVTNPETDTPIHDIETEAQVAAGFQPPDWTLVSPQGLMAVLQIAVTVFTKETHQCIPNLAVPDSVILLTTIHLLHKEFLALMYKGFNGDGPQLTSDMILQVTQLCCFPFAVDITEELLTEVQQCLYDCGLLHRILHASIKYLKTGPTGNSDWFINEISAGSSHVYRPMCQCI</sequence>
<feature type="region of interest" description="Disordered" evidence="10">
    <location>
        <begin position="283"/>
        <end position="410"/>
    </location>
</feature>
<dbReference type="Gene3D" id="1.10.510.10">
    <property type="entry name" value="Transferase(Phosphotransferase) domain 1"/>
    <property type="match status" value="1"/>
</dbReference>
<dbReference type="InterPro" id="IPR011009">
    <property type="entry name" value="Kinase-like_dom_sf"/>
</dbReference>
<comment type="catalytic activity">
    <reaction evidence="7">
        <text>L-threonyl-[protein] + ATP = O-phospho-L-threonyl-[protein] + ADP + H(+)</text>
        <dbReference type="Rhea" id="RHEA:46608"/>
        <dbReference type="Rhea" id="RHEA-COMP:11060"/>
        <dbReference type="Rhea" id="RHEA-COMP:11605"/>
        <dbReference type="ChEBI" id="CHEBI:15378"/>
        <dbReference type="ChEBI" id="CHEBI:30013"/>
        <dbReference type="ChEBI" id="CHEBI:30616"/>
        <dbReference type="ChEBI" id="CHEBI:61977"/>
        <dbReference type="ChEBI" id="CHEBI:456216"/>
        <dbReference type="EC" id="2.7.11.1"/>
    </reaction>
</comment>
<dbReference type="PROSITE" id="PS00108">
    <property type="entry name" value="PROTEIN_KINASE_ST"/>
    <property type="match status" value="1"/>
</dbReference>
<keyword evidence="6 9" id="KW-0067">ATP-binding</keyword>
<dbReference type="PROSITE" id="PS50011">
    <property type="entry name" value="PROTEIN_KINASE_DOM"/>
    <property type="match status" value="1"/>
</dbReference>
<dbReference type="InterPro" id="IPR008271">
    <property type="entry name" value="Ser/Thr_kinase_AS"/>
</dbReference>
<evidence type="ECO:0000256" key="2">
    <source>
        <dbReference type="ARBA" id="ARBA00022527"/>
    </source>
</evidence>
<dbReference type="EC" id="2.7.11.1" evidence="1"/>
<evidence type="ECO:0000256" key="3">
    <source>
        <dbReference type="ARBA" id="ARBA00022679"/>
    </source>
</evidence>
<evidence type="ECO:0000256" key="1">
    <source>
        <dbReference type="ARBA" id="ARBA00012513"/>
    </source>
</evidence>
<evidence type="ECO:0000256" key="10">
    <source>
        <dbReference type="SAM" id="MobiDB-lite"/>
    </source>
</evidence>
<dbReference type="SUPFAM" id="SSF48371">
    <property type="entry name" value="ARM repeat"/>
    <property type="match status" value="1"/>
</dbReference>
<evidence type="ECO:0000256" key="9">
    <source>
        <dbReference type="PROSITE-ProRule" id="PRU10141"/>
    </source>
</evidence>
<feature type="compositionally biased region" description="Polar residues" evidence="10">
    <location>
        <begin position="374"/>
        <end position="383"/>
    </location>
</feature>
<dbReference type="InterPro" id="IPR016024">
    <property type="entry name" value="ARM-type_fold"/>
</dbReference>
<keyword evidence="5" id="KW-0418">Kinase</keyword>
<accession>A0ABQ9FAR9</accession>
<dbReference type="InterPro" id="IPR017441">
    <property type="entry name" value="Protein_kinase_ATP_BS"/>
</dbReference>
<proteinExistence type="predicted"/>
<keyword evidence="4 9" id="KW-0547">Nucleotide-binding</keyword>
<feature type="compositionally biased region" description="Basic and acidic residues" evidence="10">
    <location>
        <begin position="398"/>
        <end position="410"/>
    </location>
</feature>
<feature type="compositionally biased region" description="Basic and acidic residues" evidence="10">
    <location>
        <begin position="283"/>
        <end position="292"/>
    </location>
</feature>
<dbReference type="PANTHER" id="PTHR22983">
    <property type="entry name" value="PROTEIN KINASE RELATED"/>
    <property type="match status" value="1"/>
</dbReference>
<organism evidence="12 13">
    <name type="scientific">Tegillarca granosa</name>
    <name type="common">Malaysian cockle</name>
    <name type="synonym">Anadara granosa</name>
    <dbReference type="NCBI Taxonomy" id="220873"/>
    <lineage>
        <taxon>Eukaryota</taxon>
        <taxon>Metazoa</taxon>
        <taxon>Spiralia</taxon>
        <taxon>Lophotrochozoa</taxon>
        <taxon>Mollusca</taxon>
        <taxon>Bivalvia</taxon>
        <taxon>Autobranchia</taxon>
        <taxon>Pteriomorphia</taxon>
        <taxon>Arcoida</taxon>
        <taxon>Arcoidea</taxon>
        <taxon>Arcidae</taxon>
        <taxon>Tegillarca</taxon>
    </lineage>
</organism>
<feature type="binding site" evidence="9">
    <location>
        <position position="33"/>
    </location>
    <ligand>
        <name>ATP</name>
        <dbReference type="ChEBI" id="CHEBI:30616"/>
    </ligand>
</feature>
<dbReference type="SMART" id="SM00220">
    <property type="entry name" value="S_TKc"/>
    <property type="match status" value="1"/>
</dbReference>
<protein>
    <recommendedName>
        <fullName evidence="1">non-specific serine/threonine protein kinase</fullName>
        <ecNumber evidence="1">2.7.11.1</ecNumber>
    </recommendedName>
</protein>
<keyword evidence="3" id="KW-0808">Transferase</keyword>
<dbReference type="Proteomes" id="UP001217089">
    <property type="component" value="Unassembled WGS sequence"/>
</dbReference>
<feature type="compositionally biased region" description="Low complexity" evidence="10">
    <location>
        <begin position="338"/>
        <end position="365"/>
    </location>
</feature>
<dbReference type="CDD" id="cd14002">
    <property type="entry name" value="STKc_STK36"/>
    <property type="match status" value="1"/>
</dbReference>
<dbReference type="PANTHER" id="PTHR22983:SF6">
    <property type="entry name" value="SERINE_THREONINE-PROTEIN KINASE 36"/>
    <property type="match status" value="1"/>
</dbReference>
<comment type="catalytic activity">
    <reaction evidence="8">
        <text>L-seryl-[protein] + ATP = O-phospho-L-seryl-[protein] + ADP + H(+)</text>
        <dbReference type="Rhea" id="RHEA:17989"/>
        <dbReference type="Rhea" id="RHEA-COMP:9863"/>
        <dbReference type="Rhea" id="RHEA-COMP:11604"/>
        <dbReference type="ChEBI" id="CHEBI:15378"/>
        <dbReference type="ChEBI" id="CHEBI:29999"/>
        <dbReference type="ChEBI" id="CHEBI:30616"/>
        <dbReference type="ChEBI" id="CHEBI:83421"/>
        <dbReference type="ChEBI" id="CHEBI:456216"/>
        <dbReference type="EC" id="2.7.11.1"/>
    </reaction>
</comment>
<comment type="caution">
    <text evidence="12">The sequence shown here is derived from an EMBL/GenBank/DDBJ whole genome shotgun (WGS) entry which is preliminary data.</text>
</comment>
<feature type="domain" description="Protein kinase" evidence="11">
    <location>
        <begin position="4"/>
        <end position="254"/>
    </location>
</feature>
<gene>
    <name evidence="12" type="ORF">KUTeg_010093</name>
</gene>
<dbReference type="InterPro" id="IPR000719">
    <property type="entry name" value="Prot_kinase_dom"/>
</dbReference>
<evidence type="ECO:0000256" key="7">
    <source>
        <dbReference type="ARBA" id="ARBA00047899"/>
    </source>
</evidence>
<name>A0ABQ9FAR9_TEGGR</name>
<dbReference type="EMBL" id="JARBDR010000440">
    <property type="protein sequence ID" value="KAJ8312720.1"/>
    <property type="molecule type" value="Genomic_DNA"/>
</dbReference>
<feature type="compositionally biased region" description="Basic and acidic residues" evidence="10">
    <location>
        <begin position="306"/>
        <end position="328"/>
    </location>
</feature>
<reference evidence="12 13" key="1">
    <citation type="submission" date="2022-12" db="EMBL/GenBank/DDBJ databases">
        <title>Chromosome-level genome of Tegillarca granosa.</title>
        <authorList>
            <person name="Kim J."/>
        </authorList>
    </citation>
    <scope>NUCLEOTIDE SEQUENCE [LARGE SCALE GENOMIC DNA]</scope>
    <source>
        <strain evidence="12">Teg-2019</strain>
        <tissue evidence="12">Adductor muscle</tissue>
    </source>
</reference>
<dbReference type="Pfam" id="PF00069">
    <property type="entry name" value="Pkinase"/>
    <property type="match status" value="1"/>
</dbReference>
<evidence type="ECO:0000256" key="6">
    <source>
        <dbReference type="ARBA" id="ARBA00022840"/>
    </source>
</evidence>
<dbReference type="SUPFAM" id="SSF56112">
    <property type="entry name" value="Protein kinase-like (PK-like)"/>
    <property type="match status" value="1"/>
</dbReference>
<dbReference type="PROSITE" id="PS00107">
    <property type="entry name" value="PROTEIN_KINASE_ATP"/>
    <property type="match status" value="1"/>
</dbReference>
<evidence type="ECO:0000256" key="4">
    <source>
        <dbReference type="ARBA" id="ARBA00022741"/>
    </source>
</evidence>